<sequence length="209" mass="23533">MLLWLYQVGSSSCSILPLSINQDFSASHYILEPRMTESWLENRRITSNSIVSNVTEALLSVALMMIALTVVVTLITCVQKTQKQEKKPLLNKDVTARCCGLYRFSKAEIENAINCGNEKILLGRGRAGHPNIVCLLGYCIENLEQYLVYEYCSNGNLVQHLLRKDTVLTWDLRVKILRTVQLHSSNHNHVDGSIVHGDIKAKLTTSDMN</sequence>
<dbReference type="InterPro" id="IPR000719">
    <property type="entry name" value="Prot_kinase_dom"/>
</dbReference>
<dbReference type="InterPro" id="IPR001245">
    <property type="entry name" value="Ser-Thr/Tyr_kinase_cat_dom"/>
</dbReference>
<dbReference type="PANTHER" id="PTHR27007">
    <property type="match status" value="1"/>
</dbReference>
<dbReference type="EMBL" id="JACGWL010000851">
    <property type="protein sequence ID" value="KAK4381584.1"/>
    <property type="molecule type" value="Genomic_DNA"/>
</dbReference>
<keyword evidence="2" id="KW-0067">ATP-binding</keyword>
<reference evidence="5" key="1">
    <citation type="submission" date="2020-06" db="EMBL/GenBank/DDBJ databases">
        <authorList>
            <person name="Li T."/>
            <person name="Hu X."/>
            <person name="Zhang T."/>
            <person name="Song X."/>
            <person name="Zhang H."/>
            <person name="Dai N."/>
            <person name="Sheng W."/>
            <person name="Hou X."/>
            <person name="Wei L."/>
        </authorList>
    </citation>
    <scope>NUCLEOTIDE SEQUENCE</scope>
    <source>
        <strain evidence="5">K16</strain>
        <tissue evidence="5">Leaf</tissue>
    </source>
</reference>
<protein>
    <submittedName>
        <fullName evidence="5">Serine/threonine-protein kinase PIX13</fullName>
    </submittedName>
</protein>
<name>A0AAE1T438_9LAMI</name>
<dbReference type="Proteomes" id="UP001289374">
    <property type="component" value="Unassembled WGS sequence"/>
</dbReference>
<evidence type="ECO:0000256" key="1">
    <source>
        <dbReference type="ARBA" id="ARBA00022741"/>
    </source>
</evidence>
<proteinExistence type="predicted"/>
<evidence type="ECO:0000256" key="2">
    <source>
        <dbReference type="ARBA" id="ARBA00022840"/>
    </source>
</evidence>
<keyword evidence="1" id="KW-0547">Nucleotide-binding</keyword>
<evidence type="ECO:0000259" key="4">
    <source>
        <dbReference type="PROSITE" id="PS50011"/>
    </source>
</evidence>
<evidence type="ECO:0000313" key="6">
    <source>
        <dbReference type="Proteomes" id="UP001289374"/>
    </source>
</evidence>
<reference evidence="5" key="2">
    <citation type="journal article" date="2024" name="Plant">
        <title>Genomic evolution and insights into agronomic trait innovations of Sesamum species.</title>
        <authorList>
            <person name="Miao H."/>
            <person name="Wang L."/>
            <person name="Qu L."/>
            <person name="Liu H."/>
            <person name="Sun Y."/>
            <person name="Le M."/>
            <person name="Wang Q."/>
            <person name="Wei S."/>
            <person name="Zheng Y."/>
            <person name="Lin W."/>
            <person name="Duan Y."/>
            <person name="Cao H."/>
            <person name="Xiong S."/>
            <person name="Wang X."/>
            <person name="Wei L."/>
            <person name="Li C."/>
            <person name="Ma Q."/>
            <person name="Ju M."/>
            <person name="Zhao R."/>
            <person name="Li G."/>
            <person name="Mu C."/>
            <person name="Tian Q."/>
            <person name="Mei H."/>
            <person name="Zhang T."/>
            <person name="Gao T."/>
            <person name="Zhang H."/>
        </authorList>
    </citation>
    <scope>NUCLEOTIDE SEQUENCE</scope>
    <source>
        <strain evidence="5">K16</strain>
    </source>
</reference>
<keyword evidence="3" id="KW-1133">Transmembrane helix</keyword>
<keyword evidence="5" id="KW-0808">Transferase</keyword>
<organism evidence="5 6">
    <name type="scientific">Sesamum angolense</name>
    <dbReference type="NCBI Taxonomy" id="2727404"/>
    <lineage>
        <taxon>Eukaryota</taxon>
        <taxon>Viridiplantae</taxon>
        <taxon>Streptophyta</taxon>
        <taxon>Embryophyta</taxon>
        <taxon>Tracheophyta</taxon>
        <taxon>Spermatophyta</taxon>
        <taxon>Magnoliopsida</taxon>
        <taxon>eudicotyledons</taxon>
        <taxon>Gunneridae</taxon>
        <taxon>Pentapetalae</taxon>
        <taxon>asterids</taxon>
        <taxon>lamiids</taxon>
        <taxon>Lamiales</taxon>
        <taxon>Pedaliaceae</taxon>
        <taxon>Sesamum</taxon>
    </lineage>
</organism>
<evidence type="ECO:0000256" key="3">
    <source>
        <dbReference type="SAM" id="Phobius"/>
    </source>
</evidence>
<comment type="caution">
    <text evidence="5">The sequence shown here is derived from an EMBL/GenBank/DDBJ whole genome shotgun (WGS) entry which is preliminary data.</text>
</comment>
<feature type="transmembrane region" description="Helical" evidence="3">
    <location>
        <begin position="57"/>
        <end position="78"/>
    </location>
</feature>
<dbReference type="InterPro" id="IPR011009">
    <property type="entry name" value="Kinase-like_dom_sf"/>
</dbReference>
<dbReference type="GO" id="GO:0005524">
    <property type="term" value="F:ATP binding"/>
    <property type="evidence" value="ECO:0007669"/>
    <property type="project" value="UniProtKB-KW"/>
</dbReference>
<dbReference type="Pfam" id="PF07714">
    <property type="entry name" value="PK_Tyr_Ser-Thr"/>
    <property type="match status" value="1"/>
</dbReference>
<dbReference type="AlphaFoldDB" id="A0AAE1T438"/>
<keyword evidence="3" id="KW-0812">Transmembrane</keyword>
<evidence type="ECO:0000313" key="5">
    <source>
        <dbReference type="EMBL" id="KAK4381584.1"/>
    </source>
</evidence>
<accession>A0AAE1T438</accession>
<dbReference type="GO" id="GO:0004672">
    <property type="term" value="F:protein kinase activity"/>
    <property type="evidence" value="ECO:0007669"/>
    <property type="project" value="InterPro"/>
</dbReference>
<keyword evidence="6" id="KW-1185">Reference proteome</keyword>
<dbReference type="PROSITE" id="PS50011">
    <property type="entry name" value="PROTEIN_KINASE_DOM"/>
    <property type="match status" value="1"/>
</dbReference>
<dbReference type="Gene3D" id="1.10.510.10">
    <property type="entry name" value="Transferase(Phosphotransferase) domain 1"/>
    <property type="match status" value="1"/>
</dbReference>
<keyword evidence="5" id="KW-0418">Kinase</keyword>
<keyword evidence="3" id="KW-0472">Membrane</keyword>
<gene>
    <name evidence="5" type="ORF">Sango_2953800</name>
</gene>
<dbReference type="SUPFAM" id="SSF56112">
    <property type="entry name" value="Protein kinase-like (PK-like)"/>
    <property type="match status" value="1"/>
</dbReference>
<feature type="domain" description="Protein kinase" evidence="4">
    <location>
        <begin position="40"/>
        <end position="209"/>
    </location>
</feature>
<dbReference type="InterPro" id="IPR050528">
    <property type="entry name" value="L-type_Lectin-RKs"/>
</dbReference>